<accession>A0A6J4P461</accession>
<keyword evidence="2" id="KW-0645">Protease</keyword>
<dbReference type="AlphaFoldDB" id="A0A6J4P461"/>
<feature type="compositionally biased region" description="Basic and acidic residues" evidence="1">
    <location>
        <begin position="223"/>
        <end position="232"/>
    </location>
</feature>
<gene>
    <name evidence="2" type="ORF">AVDCRST_MAG60-2226</name>
</gene>
<evidence type="ECO:0000256" key="1">
    <source>
        <dbReference type="SAM" id="MobiDB-lite"/>
    </source>
</evidence>
<keyword evidence="2" id="KW-0031">Aminopeptidase</keyword>
<feature type="region of interest" description="Disordered" evidence="1">
    <location>
        <begin position="1"/>
        <end position="53"/>
    </location>
</feature>
<sequence>DRDPEPGACGASAGHRRPGRRHPAHHEGPHDGGHQPAGHRSVGRPHDPRGRRGVLLRRLRAVLRPRALRALHLHVRQRRRAPRAAARLHARRRRPPLPRPGHLQGRGGGRLGHQLRGGRLRASGERRPDRCDPERAGGGDRRGGSRGPARRHLARHRNLAHRGGLPHQHRVRGPRHRDDDAPGPARRQHRSTGPGLRPAPRAAARARAVGHGGHRGAGHRRGRVDAAQRDRMSYGAQRAHDRHHRPRGRRPHGAGRAALL</sequence>
<feature type="compositionally biased region" description="Basic residues" evidence="1">
    <location>
        <begin position="212"/>
        <end position="222"/>
    </location>
</feature>
<feature type="non-terminal residue" evidence="2">
    <location>
        <position position="260"/>
    </location>
</feature>
<evidence type="ECO:0000313" key="2">
    <source>
        <dbReference type="EMBL" id="CAA9403177.1"/>
    </source>
</evidence>
<feature type="compositionally biased region" description="Basic residues" evidence="1">
    <location>
        <begin position="148"/>
        <end position="160"/>
    </location>
</feature>
<dbReference type="EMBL" id="CADCUN010000237">
    <property type="protein sequence ID" value="CAA9403177.1"/>
    <property type="molecule type" value="Genomic_DNA"/>
</dbReference>
<feature type="compositionally biased region" description="Basic residues" evidence="1">
    <location>
        <begin position="74"/>
        <end position="96"/>
    </location>
</feature>
<protein>
    <submittedName>
        <fullName evidence="2">Methionine aminopeptidase</fullName>
        <ecNumber evidence="2">3.4.11.18</ecNumber>
    </submittedName>
</protein>
<organism evidence="2">
    <name type="scientific">uncultured Nocardioides sp</name>
    <dbReference type="NCBI Taxonomy" id="198441"/>
    <lineage>
        <taxon>Bacteria</taxon>
        <taxon>Bacillati</taxon>
        <taxon>Actinomycetota</taxon>
        <taxon>Actinomycetes</taxon>
        <taxon>Propionibacteriales</taxon>
        <taxon>Nocardioidaceae</taxon>
        <taxon>Nocardioides</taxon>
        <taxon>environmental samples</taxon>
    </lineage>
</organism>
<feature type="non-terminal residue" evidence="2">
    <location>
        <position position="1"/>
    </location>
</feature>
<feature type="region of interest" description="Disordered" evidence="1">
    <location>
        <begin position="74"/>
        <end position="260"/>
    </location>
</feature>
<proteinExistence type="predicted"/>
<feature type="compositionally biased region" description="Basic residues" evidence="1">
    <location>
        <begin position="240"/>
        <end position="253"/>
    </location>
</feature>
<feature type="compositionally biased region" description="Basic residues" evidence="1">
    <location>
        <begin position="14"/>
        <end position="24"/>
    </location>
</feature>
<feature type="compositionally biased region" description="Basic and acidic residues" evidence="1">
    <location>
        <begin position="122"/>
        <end position="143"/>
    </location>
</feature>
<keyword evidence="2" id="KW-0378">Hydrolase</keyword>
<name>A0A6J4P461_9ACTN</name>
<feature type="compositionally biased region" description="Low complexity" evidence="1">
    <location>
        <begin position="193"/>
        <end position="209"/>
    </location>
</feature>
<reference evidence="2" key="1">
    <citation type="submission" date="2020-02" db="EMBL/GenBank/DDBJ databases">
        <authorList>
            <person name="Meier V. D."/>
        </authorList>
    </citation>
    <scope>NUCLEOTIDE SEQUENCE</scope>
    <source>
        <strain evidence="2">AVDCRST_MAG60</strain>
    </source>
</reference>
<dbReference type="EC" id="3.4.11.18" evidence="2"/>
<dbReference type="GO" id="GO:0004239">
    <property type="term" value="F:initiator methionyl aminopeptidase activity"/>
    <property type="evidence" value="ECO:0007669"/>
    <property type="project" value="UniProtKB-EC"/>
</dbReference>